<keyword evidence="2" id="KW-1185">Reference proteome</keyword>
<dbReference type="RefSeq" id="WP_007240402.1">
    <property type="nucleotide sequence ID" value="NZ_BAFB01000202.1"/>
</dbReference>
<comment type="caution">
    <text evidence="1">The sequence shown here is derived from an EMBL/GenBank/DDBJ whole genome shotgun (WGS) entry which is preliminary data.</text>
</comment>
<accession>H5TRW0</accession>
<dbReference type="EMBL" id="BAFB01000202">
    <property type="protein sequence ID" value="GAB36218.1"/>
    <property type="molecule type" value="Genomic_DNA"/>
</dbReference>
<organism evidence="1 2">
    <name type="scientific">Gordonia otitidis (strain DSM 44809 / CCUG 52243 / JCM 12355 / NBRC 100426 / IFM 10032)</name>
    <dbReference type="NCBI Taxonomy" id="1108044"/>
    <lineage>
        <taxon>Bacteria</taxon>
        <taxon>Bacillati</taxon>
        <taxon>Actinomycetota</taxon>
        <taxon>Actinomycetes</taxon>
        <taxon>Mycobacteriales</taxon>
        <taxon>Gordoniaceae</taxon>
        <taxon>Gordonia</taxon>
    </lineage>
</organism>
<sequence>MELSDTLRQALQTCSLVLSMPNPVDTQSATSFARWVDHTLGLGAYFAGDDLTDHADIVGMVDRAQTELKDTGFIIVTENHTLWVFSPVPAGAPATTEDLASRIDEQQARVAVSRIMAVLGAANRWDADVTNAVADIVKPIARDLPALPPIDSADVGIGRYWESLTDS</sequence>
<evidence type="ECO:0000313" key="2">
    <source>
        <dbReference type="Proteomes" id="UP000005038"/>
    </source>
</evidence>
<name>H5TRW0_GORO1</name>
<evidence type="ECO:0000313" key="1">
    <source>
        <dbReference type="EMBL" id="GAB36218.1"/>
    </source>
</evidence>
<dbReference type="AlphaFoldDB" id="H5TRW0"/>
<dbReference type="OrthoDB" id="10007052at2"/>
<reference evidence="1" key="1">
    <citation type="submission" date="2012-02" db="EMBL/GenBank/DDBJ databases">
        <title>Whole genome shotgun sequence of Gordonia otitidis NBRC 100426.</title>
        <authorList>
            <person name="Yoshida I."/>
            <person name="Hosoyama A."/>
            <person name="Tsuchikane K."/>
            <person name="Katsumata H."/>
            <person name="Yamazaki S."/>
            <person name="Fujita N."/>
        </authorList>
    </citation>
    <scope>NUCLEOTIDE SEQUENCE [LARGE SCALE GENOMIC DNA]</scope>
    <source>
        <strain evidence="1">NBRC 100426</strain>
    </source>
</reference>
<protein>
    <submittedName>
        <fullName evidence="1">Uncharacterized protein</fullName>
    </submittedName>
</protein>
<gene>
    <name evidence="1" type="ORF">GOOTI_202_00740</name>
</gene>
<dbReference type="Proteomes" id="UP000005038">
    <property type="component" value="Unassembled WGS sequence"/>
</dbReference>
<proteinExistence type="predicted"/>